<evidence type="ECO:0000256" key="1">
    <source>
        <dbReference type="ARBA" id="ARBA00004239"/>
    </source>
</evidence>
<evidence type="ECO:0000256" key="4">
    <source>
        <dbReference type="ARBA" id="ARBA00022737"/>
    </source>
</evidence>
<reference evidence="8" key="1">
    <citation type="submission" date="2025-08" db="UniProtKB">
        <authorList>
            <consortium name="Ensembl"/>
        </authorList>
    </citation>
    <scope>IDENTIFICATION</scope>
</reference>
<dbReference type="AlphaFoldDB" id="A0A671KRJ1"/>
<dbReference type="PROSITE" id="PS50234">
    <property type="entry name" value="VWFA"/>
    <property type="match status" value="3"/>
</dbReference>
<sequence>HPPYFLMHIVFAILFGDTSYEIIQYIYCIFSLVWLLIKLKVSGFLLSVCTQNTVADIVFLVDGSNSIGRANFQQIREFLSSLVENFEVAPDRIRIGLVQYSDTPYTEFSLSTYQNKEEILRYIQNLRYITGETFTGKGLEFMLKQHFVEKAGSRAQQNVPQIAIVITDGDSQDEVESQAQELRQRGIKMFAIGIKDANETLLRQIASEPYDQHAYSVSDFAALQGISQSVIRKVCTAVEETQKEVILMSKVLISCDSGRCSKSYIVLLVDSSGSIGDSHFKEVREFLHSFVDSFNLRPDKVRVGLAQYSDMPHKEFLLGDYSDKTDLHQKLTDLIYRGGSTNTGLALTFIRENYFTLARQNVPGIAIVITDGESNDDVEEPSQRLRNLGVSIFVIRVGTGNMEKLRTIANIPHEEFLFSIDSYQELQVLKESLRNKVCFTVTVQSQGCKQTTKADIYFLLDESGSINSNEFDDMKNFTKQLLEAFEVGNNHVRFGLVKFASSATIVFRIHYYNTKADIEKAVTSLRNMGGGTRTDLGLREMIPLFEEAVRTRGEKVRKLLIVITDGESIGTVESVEVPAKLLRTEQNVIIYAIGVKDASEPELELISGSPQRTFYVKNYDFLDEIKKDIITEIFDGKPLEKNVSSQCLLSLRASTCKCTPKSANIYNSLYSP</sequence>
<dbReference type="FunFam" id="3.40.50.410:FF:000004">
    <property type="entry name" value="collagen alpha-6(VI) chain"/>
    <property type="match status" value="1"/>
</dbReference>
<dbReference type="PANTHER" id="PTHR24020:SF86">
    <property type="entry name" value="COLLAGEN, TYPE VI, ALPHA 4"/>
    <property type="match status" value="1"/>
</dbReference>
<dbReference type="InterPro" id="IPR036465">
    <property type="entry name" value="vWFA_dom_sf"/>
</dbReference>
<evidence type="ECO:0000256" key="2">
    <source>
        <dbReference type="ARBA" id="ARBA00022525"/>
    </source>
</evidence>
<proteinExistence type="predicted"/>
<keyword evidence="3" id="KW-0732">Signal</keyword>
<dbReference type="GO" id="GO:0005581">
    <property type="term" value="C:collagen trimer"/>
    <property type="evidence" value="ECO:0007669"/>
    <property type="project" value="UniProtKB-KW"/>
</dbReference>
<dbReference type="Pfam" id="PF00092">
    <property type="entry name" value="VWA"/>
    <property type="match status" value="3"/>
</dbReference>
<feature type="domain" description="VWFA" evidence="7">
    <location>
        <begin position="56"/>
        <end position="230"/>
    </location>
</feature>
<organism evidence="8 9">
    <name type="scientific">Sinocyclocheilus anshuiensis</name>
    <dbReference type="NCBI Taxonomy" id="1608454"/>
    <lineage>
        <taxon>Eukaryota</taxon>
        <taxon>Metazoa</taxon>
        <taxon>Chordata</taxon>
        <taxon>Craniata</taxon>
        <taxon>Vertebrata</taxon>
        <taxon>Euteleostomi</taxon>
        <taxon>Actinopterygii</taxon>
        <taxon>Neopterygii</taxon>
        <taxon>Teleostei</taxon>
        <taxon>Ostariophysi</taxon>
        <taxon>Cypriniformes</taxon>
        <taxon>Cyprinidae</taxon>
        <taxon>Cyprininae</taxon>
        <taxon>Sinocyclocheilus</taxon>
    </lineage>
</organism>
<comment type="subcellular location">
    <subcellularLocation>
        <location evidence="1">Secreted</location>
        <location evidence="1">Extracellular space</location>
    </subcellularLocation>
</comment>
<keyword evidence="5" id="KW-0176">Collagen</keyword>
<dbReference type="SUPFAM" id="SSF53300">
    <property type="entry name" value="vWA-like"/>
    <property type="match status" value="3"/>
</dbReference>
<dbReference type="Proteomes" id="UP000472260">
    <property type="component" value="Unassembled WGS sequence"/>
</dbReference>
<keyword evidence="9" id="KW-1185">Reference proteome</keyword>
<dbReference type="InterPro" id="IPR050525">
    <property type="entry name" value="ECM_Assembly_Org"/>
</dbReference>
<protein>
    <recommendedName>
        <fullName evidence="7">VWFA domain-containing protein</fullName>
    </recommendedName>
</protein>
<dbReference type="GO" id="GO:0005576">
    <property type="term" value="C:extracellular region"/>
    <property type="evidence" value="ECO:0007669"/>
    <property type="project" value="UniProtKB-SubCell"/>
</dbReference>
<keyword evidence="2" id="KW-0964">Secreted</keyword>
<dbReference type="InterPro" id="IPR002035">
    <property type="entry name" value="VWF_A"/>
</dbReference>
<evidence type="ECO:0000256" key="5">
    <source>
        <dbReference type="ARBA" id="ARBA00023119"/>
    </source>
</evidence>
<evidence type="ECO:0000313" key="8">
    <source>
        <dbReference type="Ensembl" id="ENSSANP00000010516.1"/>
    </source>
</evidence>
<keyword evidence="6" id="KW-0325">Glycoprotein</keyword>
<evidence type="ECO:0000256" key="6">
    <source>
        <dbReference type="ARBA" id="ARBA00023180"/>
    </source>
</evidence>
<dbReference type="FunFam" id="3.40.50.410:FF:000001">
    <property type="entry name" value="Collagen, type XII, alpha 1"/>
    <property type="match status" value="1"/>
</dbReference>
<dbReference type="Gene3D" id="3.40.50.410">
    <property type="entry name" value="von Willebrand factor, type A domain"/>
    <property type="match status" value="3"/>
</dbReference>
<reference evidence="8" key="2">
    <citation type="submission" date="2025-09" db="UniProtKB">
        <authorList>
            <consortium name="Ensembl"/>
        </authorList>
    </citation>
    <scope>IDENTIFICATION</scope>
</reference>
<feature type="domain" description="VWFA" evidence="7">
    <location>
        <begin position="455"/>
        <end position="629"/>
    </location>
</feature>
<feature type="domain" description="VWFA" evidence="7">
    <location>
        <begin position="264"/>
        <end position="437"/>
    </location>
</feature>
<keyword evidence="4" id="KW-0677">Repeat</keyword>
<dbReference type="SMART" id="SM00327">
    <property type="entry name" value="VWA"/>
    <property type="match status" value="3"/>
</dbReference>
<name>A0A671KRJ1_9TELE</name>
<evidence type="ECO:0000313" key="9">
    <source>
        <dbReference type="Proteomes" id="UP000472260"/>
    </source>
</evidence>
<dbReference type="PRINTS" id="PR00453">
    <property type="entry name" value="VWFADOMAIN"/>
</dbReference>
<evidence type="ECO:0000259" key="7">
    <source>
        <dbReference type="PROSITE" id="PS50234"/>
    </source>
</evidence>
<accession>A0A671KRJ1</accession>
<dbReference type="CDD" id="cd01450">
    <property type="entry name" value="vWFA_subfamily_ECM"/>
    <property type="match status" value="1"/>
</dbReference>
<evidence type="ECO:0000256" key="3">
    <source>
        <dbReference type="ARBA" id="ARBA00022729"/>
    </source>
</evidence>
<dbReference type="PANTHER" id="PTHR24020">
    <property type="entry name" value="COLLAGEN ALPHA"/>
    <property type="match status" value="1"/>
</dbReference>
<dbReference type="Ensembl" id="ENSSANT00000011266.1">
    <property type="protein sequence ID" value="ENSSANP00000010516.1"/>
    <property type="gene ID" value="ENSSANG00000005782.1"/>
</dbReference>